<dbReference type="PANTHER" id="PTHR42659:SF2">
    <property type="entry name" value="XANTHINE DEHYDROGENASE SUBUNIT C-RELATED"/>
    <property type="match status" value="1"/>
</dbReference>
<dbReference type="EMBL" id="SMLD01000014">
    <property type="protein sequence ID" value="TDE57390.1"/>
    <property type="molecule type" value="Genomic_DNA"/>
</dbReference>
<keyword evidence="1" id="KW-0285">Flavoprotein</keyword>
<dbReference type="Pfam" id="PF03450">
    <property type="entry name" value="CO_deh_flav_C"/>
    <property type="match status" value="1"/>
</dbReference>
<dbReference type="InterPro" id="IPR002346">
    <property type="entry name" value="Mopterin_DH_FAD-bd"/>
</dbReference>
<dbReference type="InterPro" id="IPR016166">
    <property type="entry name" value="FAD-bd_PCMH"/>
</dbReference>
<evidence type="ECO:0000256" key="2">
    <source>
        <dbReference type="ARBA" id="ARBA00022827"/>
    </source>
</evidence>
<keyword evidence="3" id="KW-0560">Oxidoreductase</keyword>
<dbReference type="Proteomes" id="UP000295136">
    <property type="component" value="Unassembled WGS sequence"/>
</dbReference>
<dbReference type="SUPFAM" id="SSF56176">
    <property type="entry name" value="FAD-binding/transporter-associated domain-like"/>
    <property type="match status" value="1"/>
</dbReference>
<sequence>MNVSTVHHVRDVSELAALLRSRPQVVLLGGGTLAVPACRDRKVEIVPLAAIEELHRYGTREIGAATTLARIAADQTLPAVLREAASSVAGPAVRNLATAGGNVGSRQPACLAVALLALDAAAGELAVHEGEIAWHPLEVVLRRQPAPVIALRWSPPPFSAFEKVGVRAAGGPNLATVAAGWWGADDPARCSIAVGSTGTVPHRLRHAEKTWAGHAGDLREAARASGAAAAREVRVGVRDPGERAYRRHLVASLVERALLRCVEAT</sequence>
<evidence type="ECO:0000313" key="6">
    <source>
        <dbReference type="Proteomes" id="UP000295136"/>
    </source>
</evidence>
<comment type="caution">
    <text evidence="5">The sequence shown here is derived from an EMBL/GenBank/DDBJ whole genome shotgun (WGS) entry which is preliminary data.</text>
</comment>
<evidence type="ECO:0000259" key="4">
    <source>
        <dbReference type="PROSITE" id="PS51387"/>
    </source>
</evidence>
<dbReference type="InterPro" id="IPR036318">
    <property type="entry name" value="FAD-bd_PCMH-like_sf"/>
</dbReference>
<dbReference type="InterPro" id="IPR005107">
    <property type="entry name" value="CO_DH_flav_C"/>
</dbReference>
<reference evidence="5 6" key="1">
    <citation type="submission" date="2019-03" db="EMBL/GenBank/DDBJ databases">
        <title>Draft genome sequences of novel Actinobacteria.</title>
        <authorList>
            <person name="Sahin N."/>
            <person name="Ay H."/>
            <person name="Saygin H."/>
        </authorList>
    </citation>
    <scope>NUCLEOTIDE SEQUENCE [LARGE SCALE GENOMIC DNA]</scope>
    <source>
        <strain evidence="5 6">6K102</strain>
    </source>
</reference>
<gene>
    <name evidence="5" type="ORF">E1295_08125</name>
</gene>
<keyword evidence="2" id="KW-0274">FAD</keyword>
<accession>A0A4R5FV31</accession>
<feature type="domain" description="FAD-binding PCMH-type" evidence="4">
    <location>
        <begin position="1"/>
        <end position="171"/>
    </location>
</feature>
<dbReference type="AlphaFoldDB" id="A0A4R5FV31"/>
<dbReference type="InterPro" id="IPR051312">
    <property type="entry name" value="Diverse_Substr_Oxidored"/>
</dbReference>
<protein>
    <recommendedName>
        <fullName evidence="4">FAD-binding PCMH-type domain-containing protein</fullName>
    </recommendedName>
</protein>
<dbReference type="Gene3D" id="3.30.390.50">
    <property type="entry name" value="CO dehydrogenase flavoprotein, C-terminal domain"/>
    <property type="match status" value="1"/>
</dbReference>
<dbReference type="Gene3D" id="3.30.465.10">
    <property type="match status" value="1"/>
</dbReference>
<dbReference type="PROSITE" id="PS51387">
    <property type="entry name" value="FAD_PCMH"/>
    <property type="match status" value="1"/>
</dbReference>
<dbReference type="Pfam" id="PF00941">
    <property type="entry name" value="FAD_binding_5"/>
    <property type="match status" value="1"/>
</dbReference>
<proteinExistence type="predicted"/>
<dbReference type="InterPro" id="IPR036683">
    <property type="entry name" value="CO_DH_flav_C_dom_sf"/>
</dbReference>
<dbReference type="InterPro" id="IPR016169">
    <property type="entry name" value="FAD-bd_PCMH_sub2"/>
</dbReference>
<evidence type="ECO:0000256" key="1">
    <source>
        <dbReference type="ARBA" id="ARBA00022630"/>
    </source>
</evidence>
<dbReference type="GO" id="GO:0071949">
    <property type="term" value="F:FAD binding"/>
    <property type="evidence" value="ECO:0007669"/>
    <property type="project" value="InterPro"/>
</dbReference>
<dbReference type="SMART" id="SM01092">
    <property type="entry name" value="CO_deh_flav_C"/>
    <property type="match status" value="1"/>
</dbReference>
<dbReference type="PANTHER" id="PTHR42659">
    <property type="entry name" value="XANTHINE DEHYDROGENASE SUBUNIT C-RELATED"/>
    <property type="match status" value="1"/>
</dbReference>
<dbReference type="RefSeq" id="WP_132629162.1">
    <property type="nucleotide sequence ID" value="NZ_SMLD01000014.1"/>
</dbReference>
<evidence type="ECO:0000256" key="3">
    <source>
        <dbReference type="ARBA" id="ARBA00023002"/>
    </source>
</evidence>
<dbReference type="GO" id="GO:0016491">
    <property type="term" value="F:oxidoreductase activity"/>
    <property type="evidence" value="ECO:0007669"/>
    <property type="project" value="UniProtKB-KW"/>
</dbReference>
<evidence type="ECO:0000313" key="5">
    <source>
        <dbReference type="EMBL" id="TDE57390.1"/>
    </source>
</evidence>
<organism evidence="5 6">
    <name type="scientific">Nonomuraea mesophila</name>
    <dbReference type="NCBI Taxonomy" id="2530382"/>
    <lineage>
        <taxon>Bacteria</taxon>
        <taxon>Bacillati</taxon>
        <taxon>Actinomycetota</taxon>
        <taxon>Actinomycetes</taxon>
        <taxon>Streptosporangiales</taxon>
        <taxon>Streptosporangiaceae</taxon>
        <taxon>Nonomuraea</taxon>
    </lineage>
</organism>
<dbReference type="SUPFAM" id="SSF55447">
    <property type="entry name" value="CO dehydrogenase flavoprotein C-terminal domain-like"/>
    <property type="match status" value="1"/>
</dbReference>
<name>A0A4R5FV31_9ACTN</name>
<keyword evidence="6" id="KW-1185">Reference proteome</keyword>